<evidence type="ECO:0000313" key="4">
    <source>
        <dbReference type="Proteomes" id="UP000660745"/>
    </source>
</evidence>
<keyword evidence="1" id="KW-0723">Serine/threonine-protein kinase</keyword>
<reference evidence="3" key="1">
    <citation type="journal article" date="2014" name="Int. J. Syst. Evol. Microbiol.">
        <title>Complete genome sequence of Corynebacterium casei LMG S-19264T (=DSM 44701T), isolated from a smear-ripened cheese.</title>
        <authorList>
            <consortium name="US DOE Joint Genome Institute (JGI-PGF)"/>
            <person name="Walter F."/>
            <person name="Albersmeier A."/>
            <person name="Kalinowski J."/>
            <person name="Ruckert C."/>
        </authorList>
    </citation>
    <scope>NUCLEOTIDE SEQUENCE</scope>
    <source>
        <strain evidence="3">CGMCC 4.7430</strain>
    </source>
</reference>
<accession>A0A918AIK0</accession>
<dbReference type="EMBL" id="BMNK01000028">
    <property type="protein sequence ID" value="GGP18119.1"/>
    <property type="molecule type" value="Genomic_DNA"/>
</dbReference>
<dbReference type="PANTHER" id="PTHR35526:SF3">
    <property type="entry name" value="ANTI-SIGMA-F FACTOR RSBW"/>
    <property type="match status" value="1"/>
</dbReference>
<keyword evidence="3" id="KW-0547">Nucleotide-binding</keyword>
<dbReference type="InterPro" id="IPR003594">
    <property type="entry name" value="HATPase_dom"/>
</dbReference>
<dbReference type="Gene3D" id="3.30.565.10">
    <property type="entry name" value="Histidine kinase-like ATPase, C-terminal domain"/>
    <property type="match status" value="1"/>
</dbReference>
<keyword evidence="1" id="KW-0418">Kinase</keyword>
<evidence type="ECO:0000256" key="1">
    <source>
        <dbReference type="ARBA" id="ARBA00022527"/>
    </source>
</evidence>
<dbReference type="SUPFAM" id="SSF55874">
    <property type="entry name" value="ATPase domain of HSP90 chaperone/DNA topoisomerase II/histidine kinase"/>
    <property type="match status" value="1"/>
</dbReference>
<reference evidence="3" key="2">
    <citation type="submission" date="2020-09" db="EMBL/GenBank/DDBJ databases">
        <authorList>
            <person name="Sun Q."/>
            <person name="Zhou Y."/>
        </authorList>
    </citation>
    <scope>NUCLEOTIDE SEQUENCE</scope>
    <source>
        <strain evidence="3">CGMCC 4.7430</strain>
    </source>
</reference>
<dbReference type="PANTHER" id="PTHR35526">
    <property type="entry name" value="ANTI-SIGMA-F FACTOR RSBW-RELATED"/>
    <property type="match status" value="1"/>
</dbReference>
<keyword evidence="3" id="KW-0067">ATP-binding</keyword>
<dbReference type="InterPro" id="IPR036890">
    <property type="entry name" value="HATPase_C_sf"/>
</dbReference>
<dbReference type="Proteomes" id="UP000660745">
    <property type="component" value="Unassembled WGS sequence"/>
</dbReference>
<evidence type="ECO:0000313" key="3">
    <source>
        <dbReference type="EMBL" id="GGP18119.1"/>
    </source>
</evidence>
<dbReference type="GO" id="GO:0004674">
    <property type="term" value="F:protein serine/threonine kinase activity"/>
    <property type="evidence" value="ECO:0007669"/>
    <property type="project" value="UniProtKB-KW"/>
</dbReference>
<dbReference type="Pfam" id="PF13581">
    <property type="entry name" value="HATPase_c_2"/>
    <property type="match status" value="1"/>
</dbReference>
<evidence type="ECO:0000259" key="2">
    <source>
        <dbReference type="Pfam" id="PF13581"/>
    </source>
</evidence>
<dbReference type="CDD" id="cd16936">
    <property type="entry name" value="HATPase_RsbW-like"/>
    <property type="match status" value="1"/>
</dbReference>
<protein>
    <submittedName>
        <fullName evidence="3">ATP-binding protein</fullName>
    </submittedName>
</protein>
<gene>
    <name evidence="3" type="ORF">GCM10012278_89150</name>
</gene>
<feature type="domain" description="Histidine kinase/HSP90-like ATPase" evidence="2">
    <location>
        <begin position="32"/>
        <end position="152"/>
    </location>
</feature>
<comment type="caution">
    <text evidence="3">The sequence shown here is derived from an EMBL/GenBank/DDBJ whole genome shotgun (WGS) entry which is preliminary data.</text>
</comment>
<dbReference type="AlphaFoldDB" id="A0A918AIK0"/>
<keyword evidence="4" id="KW-1185">Reference proteome</keyword>
<name>A0A918AIK0_9ACTN</name>
<sequence>MPGCAPASYGMTCSVIPQPQGLFTSCLPLAAIPSAVPLARVYVRQALLHWEQASLIEDAELVASELITNAVKAVHPPAMPTSRHPLVSKIQICLIVAGDQAVIEVWDPSPALPVMPEGVDHLEEGGRGLFLIDHLAKSWGCRHPYSGGKTIWCRLR</sequence>
<dbReference type="InterPro" id="IPR050267">
    <property type="entry name" value="Anti-sigma-factor_SerPK"/>
</dbReference>
<dbReference type="GO" id="GO:0005524">
    <property type="term" value="F:ATP binding"/>
    <property type="evidence" value="ECO:0007669"/>
    <property type="project" value="UniProtKB-KW"/>
</dbReference>
<proteinExistence type="predicted"/>
<organism evidence="3 4">
    <name type="scientific">Nonomuraea glycinis</name>
    <dbReference type="NCBI Taxonomy" id="2047744"/>
    <lineage>
        <taxon>Bacteria</taxon>
        <taxon>Bacillati</taxon>
        <taxon>Actinomycetota</taxon>
        <taxon>Actinomycetes</taxon>
        <taxon>Streptosporangiales</taxon>
        <taxon>Streptosporangiaceae</taxon>
        <taxon>Nonomuraea</taxon>
    </lineage>
</organism>
<keyword evidence="1" id="KW-0808">Transferase</keyword>